<dbReference type="EMBL" id="MCGE01000050">
    <property type="protein sequence ID" value="ORZ04476.1"/>
    <property type="molecule type" value="Genomic_DNA"/>
</dbReference>
<feature type="region of interest" description="Disordered" evidence="1">
    <location>
        <begin position="26"/>
        <end position="77"/>
    </location>
</feature>
<evidence type="ECO:0000256" key="1">
    <source>
        <dbReference type="SAM" id="MobiDB-lite"/>
    </source>
</evidence>
<sequence length="77" mass="8259">MVKASSFTLLFAFSAVMIEGAPLTARSKEHRTKDNAPADESKLQSNINGGQFAPDLPGSNPNLNYDQQGPGVRSGFY</sequence>
<name>A0A1X2HXI9_9FUNG</name>
<feature type="compositionally biased region" description="Basic and acidic residues" evidence="1">
    <location>
        <begin position="31"/>
        <end position="42"/>
    </location>
</feature>
<organism evidence="3 4">
    <name type="scientific">Absidia repens</name>
    <dbReference type="NCBI Taxonomy" id="90262"/>
    <lineage>
        <taxon>Eukaryota</taxon>
        <taxon>Fungi</taxon>
        <taxon>Fungi incertae sedis</taxon>
        <taxon>Mucoromycota</taxon>
        <taxon>Mucoromycotina</taxon>
        <taxon>Mucoromycetes</taxon>
        <taxon>Mucorales</taxon>
        <taxon>Cunninghamellaceae</taxon>
        <taxon>Absidia</taxon>
    </lineage>
</organism>
<gene>
    <name evidence="3" type="ORF">BCR42DRAFT_429156</name>
</gene>
<evidence type="ECO:0000256" key="2">
    <source>
        <dbReference type="SAM" id="SignalP"/>
    </source>
</evidence>
<feature type="signal peptide" evidence="2">
    <location>
        <begin position="1"/>
        <end position="20"/>
    </location>
</feature>
<feature type="chain" id="PRO_5012213993" evidence="2">
    <location>
        <begin position="21"/>
        <end position="77"/>
    </location>
</feature>
<dbReference type="AlphaFoldDB" id="A0A1X2HXI9"/>
<dbReference type="Proteomes" id="UP000193560">
    <property type="component" value="Unassembled WGS sequence"/>
</dbReference>
<keyword evidence="2" id="KW-0732">Signal</keyword>
<accession>A0A1X2HXI9</accession>
<proteinExistence type="predicted"/>
<reference evidence="3 4" key="1">
    <citation type="submission" date="2016-07" db="EMBL/GenBank/DDBJ databases">
        <title>Pervasive Adenine N6-methylation of Active Genes in Fungi.</title>
        <authorList>
            <consortium name="DOE Joint Genome Institute"/>
            <person name="Mondo S.J."/>
            <person name="Dannebaum R.O."/>
            <person name="Kuo R.C."/>
            <person name="Labutti K."/>
            <person name="Haridas S."/>
            <person name="Kuo A."/>
            <person name="Salamov A."/>
            <person name="Ahrendt S.R."/>
            <person name="Lipzen A."/>
            <person name="Sullivan W."/>
            <person name="Andreopoulos W.B."/>
            <person name="Clum A."/>
            <person name="Lindquist E."/>
            <person name="Daum C."/>
            <person name="Ramamoorthy G.K."/>
            <person name="Gryganskyi A."/>
            <person name="Culley D."/>
            <person name="Magnuson J.K."/>
            <person name="James T.Y."/>
            <person name="O'Malley M.A."/>
            <person name="Stajich J.E."/>
            <person name="Spatafora J.W."/>
            <person name="Visel A."/>
            <person name="Grigoriev I.V."/>
        </authorList>
    </citation>
    <scope>NUCLEOTIDE SEQUENCE [LARGE SCALE GENOMIC DNA]</scope>
    <source>
        <strain evidence="3 4">NRRL 1336</strain>
    </source>
</reference>
<protein>
    <submittedName>
        <fullName evidence="3">Uncharacterized protein</fullName>
    </submittedName>
</protein>
<evidence type="ECO:0000313" key="4">
    <source>
        <dbReference type="Proteomes" id="UP000193560"/>
    </source>
</evidence>
<keyword evidence="4" id="KW-1185">Reference proteome</keyword>
<comment type="caution">
    <text evidence="3">The sequence shown here is derived from an EMBL/GenBank/DDBJ whole genome shotgun (WGS) entry which is preliminary data.</text>
</comment>
<evidence type="ECO:0000313" key="3">
    <source>
        <dbReference type="EMBL" id="ORZ04476.1"/>
    </source>
</evidence>